<feature type="transmembrane region" description="Helical" evidence="1">
    <location>
        <begin position="115"/>
        <end position="135"/>
    </location>
</feature>
<feature type="transmembrane region" description="Helical" evidence="1">
    <location>
        <begin position="172"/>
        <end position="195"/>
    </location>
</feature>
<feature type="transmembrane region" description="Helical" evidence="1">
    <location>
        <begin position="207"/>
        <end position="225"/>
    </location>
</feature>
<dbReference type="CDD" id="cd01949">
    <property type="entry name" value="GGDEF"/>
    <property type="match status" value="1"/>
</dbReference>
<dbReference type="InterPro" id="IPR052155">
    <property type="entry name" value="Biofilm_reg_signaling"/>
</dbReference>
<feature type="transmembrane region" description="Helical" evidence="1">
    <location>
        <begin position="42"/>
        <end position="62"/>
    </location>
</feature>
<feature type="domain" description="GGDEF" evidence="4">
    <location>
        <begin position="494"/>
        <end position="620"/>
    </location>
</feature>
<evidence type="ECO:0000259" key="4">
    <source>
        <dbReference type="PROSITE" id="PS50887"/>
    </source>
</evidence>
<keyword evidence="1" id="KW-0472">Membrane</keyword>
<feature type="transmembrane region" description="Helical" evidence="1">
    <location>
        <begin position="83"/>
        <end position="103"/>
    </location>
</feature>
<dbReference type="Gene3D" id="3.30.70.270">
    <property type="match status" value="1"/>
</dbReference>
<dbReference type="InterPro" id="IPR000700">
    <property type="entry name" value="PAS-assoc_C"/>
</dbReference>
<dbReference type="PROSITE" id="PS50887">
    <property type="entry name" value="GGDEF"/>
    <property type="match status" value="1"/>
</dbReference>
<dbReference type="SMART" id="SM00267">
    <property type="entry name" value="GGDEF"/>
    <property type="match status" value="1"/>
</dbReference>
<dbReference type="NCBIfam" id="TIGR00229">
    <property type="entry name" value="sensory_box"/>
    <property type="match status" value="1"/>
</dbReference>
<dbReference type="RefSeq" id="WP_196414714.1">
    <property type="nucleotide sequence ID" value="NZ_JADQTO010000006.1"/>
</dbReference>
<keyword evidence="6" id="KW-1185">Reference proteome</keyword>
<dbReference type="EMBL" id="JADQTO010000006">
    <property type="protein sequence ID" value="MBG0562930.1"/>
    <property type="molecule type" value="Genomic_DNA"/>
</dbReference>
<dbReference type="Pfam" id="PF00990">
    <property type="entry name" value="GGDEF"/>
    <property type="match status" value="1"/>
</dbReference>
<dbReference type="InterPro" id="IPR035965">
    <property type="entry name" value="PAS-like_dom_sf"/>
</dbReference>
<evidence type="ECO:0000256" key="1">
    <source>
        <dbReference type="SAM" id="Phobius"/>
    </source>
</evidence>
<dbReference type="Pfam" id="PF08448">
    <property type="entry name" value="PAS_4"/>
    <property type="match status" value="1"/>
</dbReference>
<feature type="transmembrane region" description="Helical" evidence="1">
    <location>
        <begin position="147"/>
        <end position="166"/>
    </location>
</feature>
<dbReference type="PANTHER" id="PTHR44757:SF2">
    <property type="entry name" value="BIOFILM ARCHITECTURE MAINTENANCE PROTEIN MBAA"/>
    <property type="match status" value="1"/>
</dbReference>
<accession>A0A931CDK0</accession>
<dbReference type="CDD" id="cd00130">
    <property type="entry name" value="PAS"/>
    <property type="match status" value="1"/>
</dbReference>
<dbReference type="InterPro" id="IPR001610">
    <property type="entry name" value="PAC"/>
</dbReference>
<protein>
    <submittedName>
        <fullName evidence="5">GGDEF domain-containing protein</fullName>
    </submittedName>
</protein>
<feature type="transmembrane region" description="Helical" evidence="1">
    <location>
        <begin position="19"/>
        <end position="36"/>
    </location>
</feature>
<dbReference type="NCBIfam" id="TIGR00254">
    <property type="entry name" value="GGDEF"/>
    <property type="match status" value="1"/>
</dbReference>
<dbReference type="AlphaFoldDB" id="A0A931CDK0"/>
<dbReference type="SUPFAM" id="SSF55785">
    <property type="entry name" value="PYP-like sensor domain (PAS domain)"/>
    <property type="match status" value="1"/>
</dbReference>
<feature type="domain" description="PAC" evidence="3">
    <location>
        <begin position="418"/>
        <end position="469"/>
    </location>
</feature>
<keyword evidence="1" id="KW-1133">Transmembrane helix</keyword>
<organism evidence="5 6">
    <name type="scientific">Actinoplanes aureus</name>
    <dbReference type="NCBI Taxonomy" id="2792083"/>
    <lineage>
        <taxon>Bacteria</taxon>
        <taxon>Bacillati</taxon>
        <taxon>Actinomycetota</taxon>
        <taxon>Actinomycetes</taxon>
        <taxon>Micromonosporales</taxon>
        <taxon>Micromonosporaceae</taxon>
        <taxon>Actinoplanes</taxon>
    </lineage>
</organism>
<dbReference type="InterPro" id="IPR013656">
    <property type="entry name" value="PAS_4"/>
</dbReference>
<dbReference type="SMART" id="SM00086">
    <property type="entry name" value="PAC"/>
    <property type="match status" value="1"/>
</dbReference>
<dbReference type="SMART" id="SM00091">
    <property type="entry name" value="PAS"/>
    <property type="match status" value="1"/>
</dbReference>
<keyword evidence="1" id="KW-0812">Transmembrane</keyword>
<evidence type="ECO:0000313" key="6">
    <source>
        <dbReference type="Proteomes" id="UP000598146"/>
    </source>
</evidence>
<dbReference type="PROSITE" id="PS50112">
    <property type="entry name" value="PAS"/>
    <property type="match status" value="1"/>
</dbReference>
<dbReference type="PROSITE" id="PS50113">
    <property type="entry name" value="PAC"/>
    <property type="match status" value="1"/>
</dbReference>
<proteinExistence type="predicted"/>
<dbReference type="InterPro" id="IPR000160">
    <property type="entry name" value="GGDEF_dom"/>
</dbReference>
<dbReference type="InterPro" id="IPR043128">
    <property type="entry name" value="Rev_trsase/Diguanyl_cyclase"/>
</dbReference>
<evidence type="ECO:0000259" key="2">
    <source>
        <dbReference type="PROSITE" id="PS50112"/>
    </source>
</evidence>
<evidence type="ECO:0000259" key="3">
    <source>
        <dbReference type="PROSITE" id="PS50113"/>
    </source>
</evidence>
<reference evidence="5" key="1">
    <citation type="submission" date="2020-11" db="EMBL/GenBank/DDBJ databases">
        <title>Isolation and identification of active actinomycetes.</title>
        <authorList>
            <person name="Sun X."/>
        </authorList>
    </citation>
    <scope>NUCLEOTIDE SEQUENCE</scope>
    <source>
        <strain evidence="5">NEAU-A11</strain>
    </source>
</reference>
<feature type="transmembrane region" description="Helical" evidence="1">
    <location>
        <begin position="283"/>
        <end position="303"/>
    </location>
</feature>
<feature type="domain" description="PAS" evidence="2">
    <location>
        <begin position="344"/>
        <end position="403"/>
    </location>
</feature>
<dbReference type="InterPro" id="IPR029787">
    <property type="entry name" value="Nucleotide_cyclase"/>
</dbReference>
<comment type="caution">
    <text evidence="5">The sequence shown here is derived from an EMBL/GenBank/DDBJ whole genome shotgun (WGS) entry which is preliminary data.</text>
</comment>
<name>A0A931CDK0_9ACTN</name>
<sequence>MPAAVADAARQVPLWRDPVLVALTVTGVLLAGGYASNLGGPHPLLVVTWLFMPVCDLLLFWMARQVQRTPGLSPEARRFWRTVSAGGLLFAAGDLVQCATVLADPSVDRLVFHPVQTIAGLIGVFLICGVALAHPTGTWTSGRRARFALDAAIVNTAAAAVAWCLMTRPGLASAGTAAVATAVVGCGVMFCAVLLSVKLLLSGNSPACAAAAVPITGATLIQAMGTALVPSSSAGDIGTQLMLVLLPCLVLLYGPRIQLLRGVPGTSGVAANGRPVPSRRYSVLPYAATVVCGATLVAALAAGGLGPPAWGALAALLVNVALVVARQVLALAENNRLLDRLDQRERRVESLLRHASEITSITGSDGRFLYISPAVEKVLGIPAARALGRSSLEILHHDDKARLGAQLAVLYSTPGAELTFQGRYRRADGTWRWLEVVSVNLTHEPGIGGVVCNSRDVTEERELHERLSFQAGHDDLTGLANRRRFTAAMLATDGEAAVLLIDLNGFKQINDTYGHGVGDAVLRHVAGRLRECAGPDDVPARLGGDEFAVLLGDRDPDAAERLATRIRAALAEPAEVAGRRLTVGASIGAARGPATDPDQLLHAADLRMYDEKQRSRAVTS</sequence>
<dbReference type="PANTHER" id="PTHR44757">
    <property type="entry name" value="DIGUANYLATE CYCLASE DGCP"/>
    <property type="match status" value="1"/>
</dbReference>
<feature type="transmembrane region" description="Helical" evidence="1">
    <location>
        <begin position="309"/>
        <end position="332"/>
    </location>
</feature>
<dbReference type="InterPro" id="IPR000014">
    <property type="entry name" value="PAS"/>
</dbReference>
<gene>
    <name evidence="5" type="ORF">I4J89_15860</name>
</gene>
<evidence type="ECO:0000313" key="5">
    <source>
        <dbReference type="EMBL" id="MBG0562930.1"/>
    </source>
</evidence>
<dbReference type="SUPFAM" id="SSF55073">
    <property type="entry name" value="Nucleotide cyclase"/>
    <property type="match status" value="1"/>
</dbReference>
<dbReference type="Gene3D" id="3.30.450.20">
    <property type="entry name" value="PAS domain"/>
    <property type="match status" value="1"/>
</dbReference>
<dbReference type="Proteomes" id="UP000598146">
    <property type="component" value="Unassembled WGS sequence"/>
</dbReference>
<feature type="transmembrane region" description="Helical" evidence="1">
    <location>
        <begin position="237"/>
        <end position="254"/>
    </location>
</feature>